<keyword evidence="2" id="KW-1185">Reference proteome</keyword>
<reference evidence="1 2" key="1">
    <citation type="journal article" date="2009" name="J. Bacteriol.">
        <title>Genome sequence of the probiotic bacterium Bifidobacterium animalis subsp. lactis AD011.</title>
        <authorList>
            <person name="Kim J.F."/>
            <person name="Jeong H."/>
            <person name="Yu D.S."/>
            <person name="Choi S.-H."/>
            <person name="Hur C.-G."/>
            <person name="Park M.-S."/>
            <person name="Yoon S.H."/>
            <person name="Kim D.-W."/>
            <person name="Ji G.E."/>
            <person name="Park H.-S."/>
            <person name="Oh T.K."/>
        </authorList>
    </citation>
    <scope>NUCLEOTIDE SEQUENCE [LARGE SCALE GENOMIC DNA]</scope>
    <source>
        <strain evidence="1 2">AD011</strain>
    </source>
</reference>
<dbReference type="Proteomes" id="UP000002456">
    <property type="component" value="Chromosome"/>
</dbReference>
<dbReference type="KEGG" id="bla:BLA_1359"/>
<organism evidence="1 2">
    <name type="scientific">Bifidobacterium animalis subsp. lactis (strain AD011)</name>
    <dbReference type="NCBI Taxonomy" id="442563"/>
    <lineage>
        <taxon>Bacteria</taxon>
        <taxon>Bacillati</taxon>
        <taxon>Actinomycetota</taxon>
        <taxon>Actinomycetes</taxon>
        <taxon>Bifidobacteriales</taxon>
        <taxon>Bifidobacteriaceae</taxon>
        <taxon>Bifidobacterium</taxon>
    </lineage>
</organism>
<evidence type="ECO:0000313" key="1">
    <source>
        <dbReference type="EMBL" id="ACL29644.1"/>
    </source>
</evidence>
<protein>
    <recommendedName>
        <fullName evidence="3">Pentapeptide repeat-containing protein</fullName>
    </recommendedName>
</protein>
<evidence type="ECO:0008006" key="3">
    <source>
        <dbReference type="Google" id="ProtNLM"/>
    </source>
</evidence>
<name>B8DUG5_BIFA0</name>
<dbReference type="AlphaFoldDB" id="B8DUG5"/>
<evidence type="ECO:0000313" key="2">
    <source>
        <dbReference type="Proteomes" id="UP000002456"/>
    </source>
</evidence>
<accession>B8DUG5</accession>
<dbReference type="HOGENOM" id="CLU_033401_5_1_11"/>
<dbReference type="Gene3D" id="2.160.20.80">
    <property type="entry name" value="E3 ubiquitin-protein ligase SopA"/>
    <property type="match status" value="1"/>
</dbReference>
<dbReference type="STRING" id="442563.BLA_1359"/>
<sequence length="253" mass="28276">MQRAWRTSKRPAHVSRRSSNHCICRVNLWTLTMAAIRDTQPPRLPKFPMGGEGLIESRLSLLTAEDDQDSRRFFDQQASTIDMTAAALLNCEFRNLAIDTIIAERTHVNHVLVDSCRTALLGIRSIGMENSIAVHCSFGAVQANTAKIIGMEIRGCRIDYLNCRDAICRDIMFRDCEIGELDGNDAKFSRIAFAGTRIDVLSLQHAICADVDLRGARLREIRNVDSLHGTTMSLEQIADLSEVFARSIGIRTQ</sequence>
<dbReference type="SUPFAM" id="SSF141571">
    <property type="entry name" value="Pentapeptide repeat-like"/>
    <property type="match status" value="1"/>
</dbReference>
<proteinExistence type="predicted"/>
<dbReference type="EMBL" id="CP001213">
    <property type="protein sequence ID" value="ACL29644.1"/>
    <property type="molecule type" value="Genomic_DNA"/>
</dbReference>
<gene>
    <name evidence="1" type="ordered locus">BLA_1359</name>
</gene>